<evidence type="ECO:0000259" key="10">
    <source>
        <dbReference type="Pfam" id="PF13614"/>
    </source>
</evidence>
<dbReference type="Pfam" id="PF13614">
    <property type="entry name" value="AAA_31"/>
    <property type="match status" value="1"/>
</dbReference>
<dbReference type="InterPro" id="IPR050445">
    <property type="entry name" value="Bact_polysacc_biosynth/exp"/>
</dbReference>
<feature type="domain" description="AAA" evidence="10">
    <location>
        <begin position="101"/>
        <end position="261"/>
    </location>
</feature>
<evidence type="ECO:0000256" key="7">
    <source>
        <dbReference type="ARBA" id="ARBA00023137"/>
    </source>
</evidence>
<evidence type="ECO:0000256" key="4">
    <source>
        <dbReference type="ARBA" id="ARBA00022741"/>
    </source>
</evidence>
<dbReference type="EMBL" id="JAAOCD010000006">
    <property type="protein sequence ID" value="NHK99435.1"/>
    <property type="molecule type" value="Genomic_DNA"/>
</dbReference>
<dbReference type="EC" id="2.7.10.2" evidence="2"/>
<dbReference type="RefSeq" id="WP_009856299.1">
    <property type="nucleotide sequence ID" value="NZ_JAAOCD010000006.1"/>
</dbReference>
<evidence type="ECO:0000313" key="11">
    <source>
        <dbReference type="EMBL" id="NHK99435.1"/>
    </source>
</evidence>
<dbReference type="PANTHER" id="PTHR32309:SF13">
    <property type="entry name" value="FERRIC ENTEROBACTIN TRANSPORT PROTEIN FEPE"/>
    <property type="match status" value="1"/>
</dbReference>
<evidence type="ECO:0000313" key="12">
    <source>
        <dbReference type="Proteomes" id="UP000802098"/>
    </source>
</evidence>
<keyword evidence="7" id="KW-0829">Tyrosine-protein kinase</keyword>
<accession>A0ABX0I1I3</accession>
<sequence length="317" mass="33122">MTSLIEQAAQRLEQLRQAGVAVPEVAAPPAAPGVAPAQPPRAEPAVTSRRVELKLEDLNAAGIVTPNAPRTPVADQFRVIKRPLIANAVGKGAATLKHGNLIMVTSAVAGEGKSFTSVNLAMSIAAELDHTVVLVDADVARPSQLRMLGLPPSEGLLDVLEGKAELSDVLLRTNVDKLTILPSGTPHAKATELLASEGMARLLDEMATRYPDRIIIFDSPPLLLTTESRVLASHMGQIVVVVSAGRTQQAAVQQALDTIDSCPVRLLVLNKARSDSAAYGGSGYGYGYGYGYERETGGQAGGSEGEGDRPSNRPAGA</sequence>
<dbReference type="Proteomes" id="UP000802098">
    <property type="component" value="Unassembled WGS sequence"/>
</dbReference>
<dbReference type="SUPFAM" id="SSF52540">
    <property type="entry name" value="P-loop containing nucleoside triphosphate hydrolases"/>
    <property type="match status" value="1"/>
</dbReference>
<dbReference type="InterPro" id="IPR027417">
    <property type="entry name" value="P-loop_NTPase"/>
</dbReference>
<keyword evidence="4" id="KW-0547">Nucleotide-binding</keyword>
<evidence type="ECO:0000256" key="9">
    <source>
        <dbReference type="SAM" id="MobiDB-lite"/>
    </source>
</evidence>
<dbReference type="PANTHER" id="PTHR32309">
    <property type="entry name" value="TYROSINE-PROTEIN KINASE"/>
    <property type="match status" value="1"/>
</dbReference>
<gene>
    <name evidence="11" type="ORF">G7087_13700</name>
</gene>
<evidence type="ECO:0000256" key="1">
    <source>
        <dbReference type="ARBA" id="ARBA00007316"/>
    </source>
</evidence>
<evidence type="ECO:0000256" key="2">
    <source>
        <dbReference type="ARBA" id="ARBA00011903"/>
    </source>
</evidence>
<organism evidence="11 12">
    <name type="scientific">Rubrivivax benzoatilyticus</name>
    <dbReference type="NCBI Taxonomy" id="316997"/>
    <lineage>
        <taxon>Bacteria</taxon>
        <taxon>Pseudomonadati</taxon>
        <taxon>Pseudomonadota</taxon>
        <taxon>Betaproteobacteria</taxon>
        <taxon>Burkholderiales</taxon>
        <taxon>Sphaerotilaceae</taxon>
        <taxon>Rubrivivax</taxon>
    </lineage>
</organism>
<keyword evidence="6" id="KW-0067">ATP-binding</keyword>
<keyword evidence="3" id="KW-0808">Transferase</keyword>
<reference evidence="11 12" key="1">
    <citation type="submission" date="2020-03" db="EMBL/GenBank/DDBJ databases">
        <title>Rubrivivax benzoatilyticus JA2 (sequenced after 10 years sub-culturing).</title>
        <authorList>
            <person name="Gupta D."/>
            <person name="Chintalapati S."/>
            <person name="Chintalapati V.R."/>
        </authorList>
    </citation>
    <scope>NUCLEOTIDE SEQUENCE [LARGE SCALE GENOMIC DNA]</scope>
    <source>
        <strain evidence="11 12">JA2-Mal</strain>
    </source>
</reference>
<dbReference type="Gene3D" id="3.40.50.300">
    <property type="entry name" value="P-loop containing nucleotide triphosphate hydrolases"/>
    <property type="match status" value="1"/>
</dbReference>
<keyword evidence="5 11" id="KW-0418">Kinase</keyword>
<comment type="similarity">
    <text evidence="1">Belongs to the CpsD/CapB family.</text>
</comment>
<keyword evidence="12" id="KW-1185">Reference proteome</keyword>
<proteinExistence type="inferred from homology"/>
<dbReference type="CDD" id="cd05387">
    <property type="entry name" value="BY-kinase"/>
    <property type="match status" value="1"/>
</dbReference>
<evidence type="ECO:0000256" key="5">
    <source>
        <dbReference type="ARBA" id="ARBA00022777"/>
    </source>
</evidence>
<comment type="catalytic activity">
    <reaction evidence="8">
        <text>L-tyrosyl-[protein] + ATP = O-phospho-L-tyrosyl-[protein] + ADP + H(+)</text>
        <dbReference type="Rhea" id="RHEA:10596"/>
        <dbReference type="Rhea" id="RHEA-COMP:10136"/>
        <dbReference type="Rhea" id="RHEA-COMP:20101"/>
        <dbReference type="ChEBI" id="CHEBI:15378"/>
        <dbReference type="ChEBI" id="CHEBI:30616"/>
        <dbReference type="ChEBI" id="CHEBI:46858"/>
        <dbReference type="ChEBI" id="CHEBI:61978"/>
        <dbReference type="ChEBI" id="CHEBI:456216"/>
        <dbReference type="EC" id="2.7.10.2"/>
    </reaction>
</comment>
<dbReference type="InterPro" id="IPR025669">
    <property type="entry name" value="AAA_dom"/>
</dbReference>
<feature type="region of interest" description="Disordered" evidence="9">
    <location>
        <begin position="295"/>
        <end position="317"/>
    </location>
</feature>
<dbReference type="NCBIfam" id="TIGR03018">
    <property type="entry name" value="pepcterm_TyrKin"/>
    <property type="match status" value="1"/>
</dbReference>
<evidence type="ECO:0000256" key="8">
    <source>
        <dbReference type="ARBA" id="ARBA00051245"/>
    </source>
</evidence>
<dbReference type="GO" id="GO:0016301">
    <property type="term" value="F:kinase activity"/>
    <property type="evidence" value="ECO:0007669"/>
    <property type="project" value="UniProtKB-KW"/>
</dbReference>
<protein>
    <recommendedName>
        <fullName evidence="2">non-specific protein-tyrosine kinase</fullName>
        <ecNumber evidence="2">2.7.10.2</ecNumber>
    </recommendedName>
</protein>
<name>A0ABX0I1I3_9BURK</name>
<evidence type="ECO:0000256" key="6">
    <source>
        <dbReference type="ARBA" id="ARBA00022840"/>
    </source>
</evidence>
<comment type="caution">
    <text evidence="11">The sequence shown here is derived from an EMBL/GenBank/DDBJ whole genome shotgun (WGS) entry which is preliminary data.</text>
</comment>
<dbReference type="InterPro" id="IPR005702">
    <property type="entry name" value="Wzc-like_C"/>
</dbReference>
<evidence type="ECO:0000256" key="3">
    <source>
        <dbReference type="ARBA" id="ARBA00022679"/>
    </source>
</evidence>